<dbReference type="Proteomes" id="UP000001510">
    <property type="component" value="Chromosome"/>
</dbReference>
<sequence>MAEIVNYPHPPPTPPLTGVGILQVRGRGVVKSVNGGGRERTPTMKVNRQTF</sequence>
<protein>
    <submittedName>
        <fullName evidence="2">Uncharacterized protein</fullName>
    </submittedName>
</protein>
<dbReference type="EMBL" id="AP009552">
    <property type="protein sequence ID" value="BAG00321.1"/>
    <property type="molecule type" value="Genomic_DNA"/>
</dbReference>
<dbReference type="EMBL" id="AP009552">
    <property type="protein sequence ID" value="BAG01484.1"/>
    <property type="molecule type" value="Genomic_DNA"/>
</dbReference>
<dbReference type="HOGENOM" id="CLU_3100852_0_0_3"/>
<accession>B0JP10</accession>
<proteinExistence type="predicted"/>
<evidence type="ECO:0000313" key="2">
    <source>
        <dbReference type="EMBL" id="BAG00321.1"/>
    </source>
</evidence>
<gene>
    <name evidence="2" type="ordered locus">MAE_04990</name>
    <name evidence="3" type="ordered locus">MAE_16620</name>
</gene>
<evidence type="ECO:0000313" key="4">
    <source>
        <dbReference type="Proteomes" id="UP000001510"/>
    </source>
</evidence>
<dbReference type="EnsemblBacteria" id="BAG01484">
    <property type="protein sequence ID" value="BAG01484"/>
    <property type="gene ID" value="MAE_16620"/>
</dbReference>
<feature type="region of interest" description="Disordered" evidence="1">
    <location>
        <begin position="1"/>
        <end position="20"/>
    </location>
</feature>
<dbReference type="KEGG" id="mar:MAE_04990"/>
<keyword evidence="4" id="KW-1185">Reference proteome</keyword>
<dbReference type="EnsemblBacteria" id="BAG00321">
    <property type="protein sequence ID" value="BAG00321"/>
    <property type="gene ID" value="MAE_04990"/>
</dbReference>
<feature type="region of interest" description="Disordered" evidence="1">
    <location>
        <begin position="31"/>
        <end position="51"/>
    </location>
</feature>
<dbReference type="PaxDb" id="449447-MAE_04990"/>
<evidence type="ECO:0000313" key="3">
    <source>
        <dbReference type="EMBL" id="BAG01484.1"/>
    </source>
</evidence>
<name>B0JP10_MICAN</name>
<dbReference type="AlphaFoldDB" id="B0JP10"/>
<organism evidence="2 4">
    <name type="scientific">Microcystis aeruginosa (strain NIES-843 / IAM M-2473)</name>
    <dbReference type="NCBI Taxonomy" id="449447"/>
    <lineage>
        <taxon>Bacteria</taxon>
        <taxon>Bacillati</taxon>
        <taxon>Cyanobacteriota</taxon>
        <taxon>Cyanophyceae</taxon>
        <taxon>Oscillatoriophycideae</taxon>
        <taxon>Chroococcales</taxon>
        <taxon>Microcystaceae</taxon>
        <taxon>Microcystis</taxon>
    </lineage>
</organism>
<dbReference type="KEGG" id="mar:MAE_16620"/>
<reference evidence="2 4" key="1">
    <citation type="journal article" date="2007" name="DNA Res.">
        <title>Complete genomic structure of the bloom-forming toxic cyanobacterium Microcystis aeruginosa NIES-843.</title>
        <authorList>
            <person name="Kaneko T."/>
            <person name="Nakajima N."/>
            <person name="Okamoto S."/>
            <person name="Suzuki I."/>
            <person name="Tanabe Y."/>
            <person name="Tamaoki M."/>
            <person name="Nakamura Y."/>
            <person name="Kasai F."/>
            <person name="Watanabe A."/>
            <person name="Kawashima K."/>
            <person name="Kishida Y."/>
            <person name="Ono A."/>
            <person name="Shimizu Y."/>
            <person name="Takahashi C."/>
            <person name="Minami C."/>
            <person name="Fujishiro T."/>
            <person name="Kohara M."/>
            <person name="Katoh M."/>
            <person name="Nakazaki N."/>
            <person name="Nakayama S."/>
            <person name="Yamada M."/>
            <person name="Tabata S."/>
            <person name="Watanabe M.M."/>
        </authorList>
    </citation>
    <scope>NUCLEOTIDE SEQUENCE [LARGE SCALE GENOMIC DNA]</scope>
    <source>
        <strain evidence="2">NIES-843</strain>
        <strain evidence="4">NIES-843 / IAM M-247</strain>
    </source>
</reference>
<evidence type="ECO:0000256" key="1">
    <source>
        <dbReference type="SAM" id="MobiDB-lite"/>
    </source>
</evidence>